<feature type="region of interest" description="Disordered" evidence="1">
    <location>
        <begin position="39"/>
        <end position="76"/>
    </location>
</feature>
<organism evidence="3 4">
    <name type="scientific">Heligmosomoides polygyrus</name>
    <name type="common">Parasitic roundworm</name>
    <dbReference type="NCBI Taxonomy" id="6339"/>
    <lineage>
        <taxon>Eukaryota</taxon>
        <taxon>Metazoa</taxon>
        <taxon>Ecdysozoa</taxon>
        <taxon>Nematoda</taxon>
        <taxon>Chromadorea</taxon>
        <taxon>Rhabditida</taxon>
        <taxon>Rhabditina</taxon>
        <taxon>Rhabditomorpha</taxon>
        <taxon>Strongyloidea</taxon>
        <taxon>Heligmosomidae</taxon>
        <taxon>Heligmosomoides</taxon>
    </lineage>
</organism>
<evidence type="ECO:0000313" key="4">
    <source>
        <dbReference type="WBParaSite" id="HPBE_0000338601-mRNA-1"/>
    </source>
</evidence>
<proteinExistence type="predicted"/>
<evidence type="ECO:0000313" key="2">
    <source>
        <dbReference type="EMBL" id="VDO34325.1"/>
    </source>
</evidence>
<dbReference type="EMBL" id="UZAH01008507">
    <property type="protein sequence ID" value="VDO34325.1"/>
    <property type="molecule type" value="Genomic_DNA"/>
</dbReference>
<keyword evidence="3" id="KW-1185">Reference proteome</keyword>
<dbReference type="WBParaSite" id="HPBE_0000338601-mRNA-1">
    <property type="protein sequence ID" value="HPBE_0000338601-mRNA-1"/>
    <property type="gene ID" value="HPBE_0000338601"/>
</dbReference>
<gene>
    <name evidence="2" type="ORF">HPBE_LOCUS3387</name>
</gene>
<dbReference type="Proteomes" id="UP000050761">
    <property type="component" value="Unassembled WGS sequence"/>
</dbReference>
<evidence type="ECO:0000313" key="3">
    <source>
        <dbReference type="Proteomes" id="UP000050761"/>
    </source>
</evidence>
<name>A0A183FB44_HELPZ</name>
<accession>A0A183FB44</accession>
<feature type="compositionally biased region" description="Polar residues" evidence="1">
    <location>
        <begin position="61"/>
        <end position="76"/>
    </location>
</feature>
<dbReference type="AlphaFoldDB" id="A0A183FB44"/>
<evidence type="ECO:0000256" key="1">
    <source>
        <dbReference type="SAM" id="MobiDB-lite"/>
    </source>
</evidence>
<reference evidence="2 3" key="1">
    <citation type="submission" date="2018-11" db="EMBL/GenBank/DDBJ databases">
        <authorList>
            <consortium name="Pathogen Informatics"/>
        </authorList>
    </citation>
    <scope>NUCLEOTIDE SEQUENCE [LARGE SCALE GENOMIC DNA]</scope>
</reference>
<accession>A0A3P7YAY4</accession>
<sequence length="76" mass="8871">MDEESLRDFRMREKALVAYRHLVRGYQKRPRLLLDVNGMGDRRRHKGSKIVSPTEVHGSSEVWSNRTTAVPHSQIQ</sequence>
<protein>
    <submittedName>
        <fullName evidence="2 4">Uncharacterized protein</fullName>
    </submittedName>
</protein>
<reference evidence="4" key="2">
    <citation type="submission" date="2019-09" db="UniProtKB">
        <authorList>
            <consortium name="WormBaseParasite"/>
        </authorList>
    </citation>
    <scope>IDENTIFICATION</scope>
</reference>